<keyword evidence="1" id="KW-0810">Translation regulation</keyword>
<dbReference type="PANTHER" id="PTHR33231:SF1">
    <property type="entry name" value="30S RIBOSOMAL PROTEIN"/>
    <property type="match status" value="1"/>
</dbReference>
<organism evidence="4 5">
    <name type="scientific">Dehalococcoides mccartyi</name>
    <dbReference type="NCBI Taxonomy" id="61435"/>
    <lineage>
        <taxon>Bacteria</taxon>
        <taxon>Bacillati</taxon>
        <taxon>Chloroflexota</taxon>
        <taxon>Dehalococcoidia</taxon>
        <taxon>Dehalococcoidales</taxon>
        <taxon>Dehalococcoidaceae</taxon>
        <taxon>Dehalococcoides</taxon>
    </lineage>
</organism>
<dbReference type="Gene3D" id="3.30.160.100">
    <property type="entry name" value="Ribosome hibernation promotion factor-like"/>
    <property type="match status" value="1"/>
</dbReference>
<dbReference type="InterPro" id="IPR050574">
    <property type="entry name" value="HPF/YfiA_ribosome-assoc"/>
</dbReference>
<name>A0A0V8M2C5_9CHLR</name>
<dbReference type="InterPro" id="IPR032528">
    <property type="entry name" value="Ribosom_S30AE_C"/>
</dbReference>
<reference evidence="4 5" key="1">
    <citation type="journal article" date="2015" name="Sci. Rep.">
        <title>A comparative genomics and reductive dehalogenase gene transcription study of two chloroethene-respiring bacteria, Dehalococcoides mccartyi strains MB and 11a.</title>
        <authorList>
            <person name="Low A."/>
            <person name="Shen Z."/>
            <person name="Cheng D."/>
            <person name="Rogers M.J."/>
            <person name="Lee P.K."/>
            <person name="He J."/>
        </authorList>
    </citation>
    <scope>NUCLEOTIDE SEQUENCE [LARGE SCALE GENOMIC DNA]</scope>
    <source>
        <strain evidence="4 5">MB</strain>
    </source>
</reference>
<dbReference type="Pfam" id="PF02482">
    <property type="entry name" value="Ribosomal_S30AE"/>
    <property type="match status" value="1"/>
</dbReference>
<dbReference type="EMBL" id="JGYD01000018">
    <property type="protein sequence ID" value="KSV17908.1"/>
    <property type="molecule type" value="Genomic_DNA"/>
</dbReference>
<dbReference type="GO" id="GO:0043024">
    <property type="term" value="F:ribosomal small subunit binding"/>
    <property type="evidence" value="ECO:0007669"/>
    <property type="project" value="TreeGrafter"/>
</dbReference>
<dbReference type="InterPro" id="IPR003489">
    <property type="entry name" value="RHF/RaiA"/>
</dbReference>
<dbReference type="InterPro" id="IPR038416">
    <property type="entry name" value="Ribosom_S30AE_C_sf"/>
</dbReference>
<protein>
    <submittedName>
        <fullName evidence="4">Ribose ABC transporter permease</fullName>
    </submittedName>
</protein>
<evidence type="ECO:0000313" key="4">
    <source>
        <dbReference type="EMBL" id="KSV17908.1"/>
    </source>
</evidence>
<dbReference type="SUPFAM" id="SSF69754">
    <property type="entry name" value="Ribosome binding protein Y (YfiA homologue)"/>
    <property type="match status" value="1"/>
</dbReference>
<dbReference type="AlphaFoldDB" id="A0A0V8M2C5"/>
<proteinExistence type="predicted"/>
<evidence type="ECO:0000256" key="1">
    <source>
        <dbReference type="ARBA" id="ARBA00022845"/>
    </source>
</evidence>
<feature type="domain" description="Sigma 54 modulation/S30EA ribosomal protein C-terminal" evidence="3">
    <location>
        <begin position="122"/>
        <end position="171"/>
    </location>
</feature>
<sequence length="179" mass="20799">MEIQITTKNCRLDDRTRSYIQRKMGRITRILPQISEFRIELDEEQTRSQADHFILKATLNTGTDVLYAEERAENLLTAADRAVEVLNQQIDHAKGKMEVKARNRESIRLSQPETFSSPKEPLIRRRKQEAKPMTVEEAVNQMNLSGEEYLLFLGPDTKRVNLLRRFADGKFELVEPVPE</sequence>
<evidence type="ECO:0000256" key="2">
    <source>
        <dbReference type="SAM" id="Coils"/>
    </source>
</evidence>
<dbReference type="eggNOG" id="COG1544">
    <property type="taxonomic scope" value="Bacteria"/>
</dbReference>
<dbReference type="PATRIC" id="fig|61435.5.peg.886"/>
<gene>
    <name evidence="4" type="ORF">DA01_04475</name>
</gene>
<dbReference type="GO" id="GO:0022627">
    <property type="term" value="C:cytosolic small ribosomal subunit"/>
    <property type="evidence" value="ECO:0007669"/>
    <property type="project" value="TreeGrafter"/>
</dbReference>
<dbReference type="RefSeq" id="WP_058292444.1">
    <property type="nucleotide sequence ID" value="NZ_JGYD01000018.1"/>
</dbReference>
<comment type="caution">
    <text evidence="4">The sequence shown here is derived from an EMBL/GenBank/DDBJ whole genome shotgun (WGS) entry which is preliminary data.</text>
</comment>
<dbReference type="OrthoDB" id="9794975at2"/>
<dbReference type="Proteomes" id="UP000053577">
    <property type="component" value="Unassembled WGS sequence"/>
</dbReference>
<keyword evidence="2" id="KW-0175">Coiled coil</keyword>
<dbReference type="InterPro" id="IPR036567">
    <property type="entry name" value="RHF-like"/>
</dbReference>
<dbReference type="GO" id="GO:0045900">
    <property type="term" value="P:negative regulation of translational elongation"/>
    <property type="evidence" value="ECO:0007669"/>
    <property type="project" value="TreeGrafter"/>
</dbReference>
<accession>A0A0V8M2C5</accession>
<dbReference type="PANTHER" id="PTHR33231">
    <property type="entry name" value="30S RIBOSOMAL PROTEIN"/>
    <property type="match status" value="1"/>
</dbReference>
<evidence type="ECO:0000313" key="5">
    <source>
        <dbReference type="Proteomes" id="UP000053577"/>
    </source>
</evidence>
<evidence type="ECO:0000259" key="3">
    <source>
        <dbReference type="Pfam" id="PF16321"/>
    </source>
</evidence>
<dbReference type="Gene3D" id="3.30.505.50">
    <property type="entry name" value="Sigma 54 modulation/S30EA ribosomal protein, C-terminal domain"/>
    <property type="match status" value="1"/>
</dbReference>
<dbReference type="NCBIfam" id="TIGR00741">
    <property type="entry name" value="yfiA"/>
    <property type="match status" value="1"/>
</dbReference>
<feature type="coiled-coil region" evidence="2">
    <location>
        <begin position="69"/>
        <end position="96"/>
    </location>
</feature>
<dbReference type="Pfam" id="PF16321">
    <property type="entry name" value="Ribosom_S30AE_C"/>
    <property type="match status" value="1"/>
</dbReference>